<dbReference type="Gene3D" id="3.90.550.10">
    <property type="entry name" value="Spore Coat Polysaccharide Biosynthesis Protein SpsA, Chain A"/>
    <property type="match status" value="1"/>
</dbReference>
<dbReference type="SMART" id="SM00028">
    <property type="entry name" value="TPR"/>
    <property type="match status" value="4"/>
</dbReference>
<protein>
    <submittedName>
        <fullName evidence="3">Glycosyltransferase</fullName>
        <ecNumber evidence="3">2.4.-.-</ecNumber>
    </submittedName>
</protein>
<dbReference type="EMBL" id="JANCLT010000004">
    <property type="protein sequence ID" value="MCP8968855.1"/>
    <property type="molecule type" value="Genomic_DNA"/>
</dbReference>
<dbReference type="InterPro" id="IPR029044">
    <property type="entry name" value="Nucleotide-diphossugar_trans"/>
</dbReference>
<dbReference type="EC" id="2.4.-.-" evidence="3"/>
<dbReference type="InterPro" id="IPR019734">
    <property type="entry name" value="TPR_rpt"/>
</dbReference>
<sequence length="626" mass="72240">MEKPFLSACLIVKNEEKVLRRCLESLQGAVDEIIVADTGSTDKTKEIASEFTPHIYDFVWIDDFSAARNFAAQHASGEWVLSVDADEYLDRDSLLKSLEVLRSPENELSMFTAEIISFTGEQGEGTATHRMGRVYRRNKVEYVGAIHEQLSGAGGMGSLPLTFYHYGYLQHVVKEKKKDERNLAILRAELRSGKATGFTYYNYGQELMQLERWEEALQAFMTAYERKPNMQAAWIPHTLLSIIKTLFQLKRYSQALTVAAEAEKAWPDSPDFLFWRGEVYRQQGRLADAKEVFHHLLARSYAHVIVLFDAKEYLPHERLAVIYEQEHRPQEAVKHYVAAMNVKGPIELLVWRLARILSKHHEAEEVVVFLEKHKMLPTKRSRLNLIRKLVHEGHIELSLRLAADEFEPPIQTAIMCKAAILSEPHLEPDMMELSEETVSTALQLGLMDLGDLCVLYYYRRDEALKSFFQGKGTRQLIPSLFQEGKAKKADQQQFLQVLEKALVAKRYAFIEYLLLYAEKYSHALDAKMADLFYWHGYSDIALNLYQSAPDSQLTKQGYENVVLWLREHGEEEEAVRIAKEAAAKFPADFRFYPYILESHALDKEQWLARALEQYPDSHYLRQKSTP</sequence>
<dbReference type="InterPro" id="IPR001173">
    <property type="entry name" value="Glyco_trans_2-like"/>
</dbReference>
<dbReference type="SUPFAM" id="SSF53448">
    <property type="entry name" value="Nucleotide-diphospho-sugar transferases"/>
    <property type="match status" value="1"/>
</dbReference>
<gene>
    <name evidence="3" type="ORF">NK662_09925</name>
</gene>
<evidence type="ECO:0000256" key="1">
    <source>
        <dbReference type="PROSITE-ProRule" id="PRU00339"/>
    </source>
</evidence>
<keyword evidence="3" id="KW-0808">Transferase</keyword>
<dbReference type="Gene3D" id="1.25.40.10">
    <property type="entry name" value="Tetratricopeptide repeat domain"/>
    <property type="match status" value="1"/>
</dbReference>
<feature type="repeat" description="TPR" evidence="1">
    <location>
        <begin position="197"/>
        <end position="230"/>
    </location>
</feature>
<feature type="domain" description="Glycosyltransferase 2-like" evidence="2">
    <location>
        <begin position="7"/>
        <end position="115"/>
    </location>
</feature>
<reference evidence="3" key="1">
    <citation type="submission" date="2022-07" db="EMBL/GenBank/DDBJ databases">
        <authorList>
            <person name="Li W.-J."/>
            <person name="Deng Q.-Q."/>
        </authorList>
    </citation>
    <scope>NUCLEOTIDE SEQUENCE</scope>
    <source>
        <strain evidence="3">SYSU M60031</strain>
    </source>
</reference>
<evidence type="ECO:0000313" key="3">
    <source>
        <dbReference type="EMBL" id="MCP8968855.1"/>
    </source>
</evidence>
<dbReference type="Proteomes" id="UP001156102">
    <property type="component" value="Unassembled WGS sequence"/>
</dbReference>
<dbReference type="GO" id="GO:0016757">
    <property type="term" value="F:glycosyltransferase activity"/>
    <property type="evidence" value="ECO:0007669"/>
    <property type="project" value="UniProtKB-KW"/>
</dbReference>
<dbReference type="CDD" id="cd02511">
    <property type="entry name" value="Beta4Glucosyltransferase"/>
    <property type="match status" value="1"/>
</dbReference>
<dbReference type="PROSITE" id="PS50005">
    <property type="entry name" value="TPR"/>
    <property type="match status" value="1"/>
</dbReference>
<keyword evidence="1" id="KW-0802">TPR repeat</keyword>
<dbReference type="PANTHER" id="PTHR43630">
    <property type="entry name" value="POLY-BETA-1,6-N-ACETYL-D-GLUCOSAMINE SYNTHASE"/>
    <property type="match status" value="1"/>
</dbReference>
<dbReference type="SUPFAM" id="SSF48452">
    <property type="entry name" value="TPR-like"/>
    <property type="match status" value="1"/>
</dbReference>
<proteinExistence type="predicted"/>
<comment type="caution">
    <text evidence="3">The sequence shown here is derived from an EMBL/GenBank/DDBJ whole genome shotgun (WGS) entry which is preliminary data.</text>
</comment>
<dbReference type="AlphaFoldDB" id="A0AA41X8J7"/>
<dbReference type="RefSeq" id="WP_254758766.1">
    <property type="nucleotide sequence ID" value="NZ_JANCLT010000004.1"/>
</dbReference>
<dbReference type="PANTHER" id="PTHR43630:SF2">
    <property type="entry name" value="GLYCOSYLTRANSFERASE"/>
    <property type="match status" value="1"/>
</dbReference>
<name>A0AA41X8J7_9BACI</name>
<dbReference type="InterPro" id="IPR011990">
    <property type="entry name" value="TPR-like_helical_dom_sf"/>
</dbReference>
<evidence type="ECO:0000313" key="4">
    <source>
        <dbReference type="Proteomes" id="UP001156102"/>
    </source>
</evidence>
<accession>A0AA41X8J7</accession>
<dbReference type="Pfam" id="PF13181">
    <property type="entry name" value="TPR_8"/>
    <property type="match status" value="1"/>
</dbReference>
<organism evidence="3 4">
    <name type="scientific">Ectobacillus ponti</name>
    <dbReference type="NCBI Taxonomy" id="2961894"/>
    <lineage>
        <taxon>Bacteria</taxon>
        <taxon>Bacillati</taxon>
        <taxon>Bacillota</taxon>
        <taxon>Bacilli</taxon>
        <taxon>Bacillales</taxon>
        <taxon>Bacillaceae</taxon>
        <taxon>Ectobacillus</taxon>
    </lineage>
</organism>
<evidence type="ECO:0000259" key="2">
    <source>
        <dbReference type="Pfam" id="PF00535"/>
    </source>
</evidence>
<keyword evidence="3" id="KW-0328">Glycosyltransferase</keyword>
<keyword evidence="4" id="KW-1185">Reference proteome</keyword>
<dbReference type="Pfam" id="PF13432">
    <property type="entry name" value="TPR_16"/>
    <property type="match status" value="1"/>
</dbReference>
<dbReference type="Pfam" id="PF00535">
    <property type="entry name" value="Glycos_transf_2"/>
    <property type="match status" value="1"/>
</dbReference>